<gene>
    <name evidence="1" type="ORF">GCM10010324_60990</name>
</gene>
<organism evidence="1 2">
    <name type="scientific">Streptomyces hiroshimensis</name>
    <dbReference type="NCBI Taxonomy" id="66424"/>
    <lineage>
        <taxon>Bacteria</taxon>
        <taxon>Bacillati</taxon>
        <taxon>Actinomycetota</taxon>
        <taxon>Actinomycetes</taxon>
        <taxon>Kitasatosporales</taxon>
        <taxon>Streptomycetaceae</taxon>
        <taxon>Streptomyces</taxon>
    </lineage>
</organism>
<evidence type="ECO:0000313" key="2">
    <source>
        <dbReference type="Proteomes" id="UP000659223"/>
    </source>
</evidence>
<sequence>MGLSVAVLAAYTTLMGVISSLPPLPAPTVSVPCPIGRGSPAGPSAAAEGDEPADFTVSAFVSLLQAARDRTVARQKAVTAVVRIHPPEVRVT</sequence>
<proteinExistence type="predicted"/>
<comment type="caution">
    <text evidence="1">The sequence shown here is derived from an EMBL/GenBank/DDBJ whole genome shotgun (WGS) entry which is preliminary data.</text>
</comment>
<keyword evidence="2" id="KW-1185">Reference proteome</keyword>
<accession>A0ABQ2Z8H2</accession>
<evidence type="ECO:0000313" key="1">
    <source>
        <dbReference type="EMBL" id="GGY05919.1"/>
    </source>
</evidence>
<protein>
    <submittedName>
        <fullName evidence="1">Uncharacterized protein</fullName>
    </submittedName>
</protein>
<dbReference type="EMBL" id="BMUT01000017">
    <property type="protein sequence ID" value="GGY05919.1"/>
    <property type="molecule type" value="Genomic_DNA"/>
</dbReference>
<dbReference type="Proteomes" id="UP000659223">
    <property type="component" value="Unassembled WGS sequence"/>
</dbReference>
<name>A0ABQ2Z8H2_9ACTN</name>
<reference evidence="2" key="1">
    <citation type="journal article" date="2019" name="Int. J. Syst. Evol. Microbiol.">
        <title>The Global Catalogue of Microorganisms (GCM) 10K type strain sequencing project: providing services to taxonomists for standard genome sequencing and annotation.</title>
        <authorList>
            <consortium name="The Broad Institute Genomics Platform"/>
            <consortium name="The Broad Institute Genome Sequencing Center for Infectious Disease"/>
            <person name="Wu L."/>
            <person name="Ma J."/>
        </authorList>
    </citation>
    <scope>NUCLEOTIDE SEQUENCE [LARGE SCALE GENOMIC DNA]</scope>
    <source>
        <strain evidence="2">JCM 4586</strain>
    </source>
</reference>